<dbReference type="Pfam" id="PF14358">
    <property type="entry name" value="DUF4405"/>
    <property type="match status" value="1"/>
</dbReference>
<dbReference type="InterPro" id="IPR025517">
    <property type="entry name" value="DUF4405"/>
</dbReference>
<gene>
    <name evidence="3" type="ORF">ENL21_08970</name>
</gene>
<feature type="transmembrane region" description="Helical" evidence="1">
    <location>
        <begin position="21"/>
        <end position="47"/>
    </location>
</feature>
<feature type="transmembrane region" description="Helical" evidence="1">
    <location>
        <begin position="67"/>
        <end position="90"/>
    </location>
</feature>
<keyword evidence="1" id="KW-0472">Membrane</keyword>
<keyword evidence="1" id="KW-0812">Transmembrane</keyword>
<organism evidence="3">
    <name type="scientific">Caldithrix abyssi</name>
    <dbReference type="NCBI Taxonomy" id="187145"/>
    <lineage>
        <taxon>Bacteria</taxon>
        <taxon>Pseudomonadati</taxon>
        <taxon>Calditrichota</taxon>
        <taxon>Calditrichia</taxon>
        <taxon>Calditrichales</taxon>
        <taxon>Calditrichaceae</taxon>
        <taxon>Caldithrix</taxon>
    </lineage>
</organism>
<protein>
    <submittedName>
        <fullName evidence="3">DUF4405 domain-containing protein</fullName>
    </submittedName>
</protein>
<dbReference type="EMBL" id="DRTD01000670">
    <property type="protein sequence ID" value="HHE55901.1"/>
    <property type="molecule type" value="Genomic_DNA"/>
</dbReference>
<dbReference type="AlphaFoldDB" id="A0A7V5LJV4"/>
<dbReference type="Proteomes" id="UP000886111">
    <property type="component" value="Unassembled WGS sequence"/>
</dbReference>
<accession>A0A7V5LJV4</accession>
<evidence type="ECO:0000259" key="2">
    <source>
        <dbReference type="Pfam" id="PF14358"/>
    </source>
</evidence>
<keyword evidence="1" id="KW-1133">Transmembrane helix</keyword>
<reference evidence="3" key="1">
    <citation type="journal article" date="2020" name="mSystems">
        <title>Genome- and Community-Level Interaction Insights into Carbon Utilization and Element Cycling Functions of Hydrothermarchaeota in Hydrothermal Sediment.</title>
        <authorList>
            <person name="Zhou Z."/>
            <person name="Liu Y."/>
            <person name="Xu W."/>
            <person name="Pan J."/>
            <person name="Luo Z.H."/>
            <person name="Li M."/>
        </authorList>
    </citation>
    <scope>NUCLEOTIDE SEQUENCE [LARGE SCALE GENOMIC DNA]</scope>
    <source>
        <strain evidence="3">HyVt-76</strain>
    </source>
</reference>
<feature type="domain" description="Flavinylation-associated cytochrome" evidence="2">
    <location>
        <begin position="24"/>
        <end position="90"/>
    </location>
</feature>
<name>A0A7V5LJV4_CALAY</name>
<proteinExistence type="predicted"/>
<sequence length="291" mass="33602">MEILKKEKTSMAAYRRGRFSWRAFVSLYITWSALILLISGVILYIAPAGRIAKWTHISLLGLEKEEWQAIHTIFSFLFVIAIGFHLFYNWKPFISYLKDKFKKAFALRKELYTTTLLTIAIFVLTLWNVPPFSTIMDIGEYFTESWESEQTEPPIPHAEELSIEELAKTVQLPIQQIIQNLKEQNIEATPEMIIKDVAKKYDLTPSELFEKMNVEPVQKQETSTSLVGKGYGRMTIADICKDLNIPLQVALERLEQCNIKAEGQMILRDLANEHDKNTIDLLNIIQKGQMK</sequence>
<feature type="transmembrane region" description="Helical" evidence="1">
    <location>
        <begin position="111"/>
        <end position="129"/>
    </location>
</feature>
<evidence type="ECO:0000256" key="1">
    <source>
        <dbReference type="SAM" id="Phobius"/>
    </source>
</evidence>
<evidence type="ECO:0000313" key="3">
    <source>
        <dbReference type="EMBL" id="HHE55901.1"/>
    </source>
</evidence>
<comment type="caution">
    <text evidence="3">The sequence shown here is derived from an EMBL/GenBank/DDBJ whole genome shotgun (WGS) entry which is preliminary data.</text>
</comment>